<proteinExistence type="predicted"/>
<keyword evidence="3" id="KW-1185">Reference proteome</keyword>
<dbReference type="EMBL" id="LR216287">
    <property type="protein sequence ID" value="VFJ12390.1"/>
    <property type="molecule type" value="Genomic_DNA"/>
</dbReference>
<evidence type="ECO:0000256" key="1">
    <source>
        <dbReference type="SAM" id="Coils"/>
    </source>
</evidence>
<evidence type="ECO:0000313" key="2">
    <source>
        <dbReference type="EMBL" id="VFJ12390.1"/>
    </source>
</evidence>
<keyword evidence="1" id="KW-0175">Coiled coil</keyword>
<dbReference type="RefSeq" id="WP_134482536.1">
    <property type="nucleotide sequence ID" value="NZ_LR216287.1"/>
</dbReference>
<feature type="coiled-coil region" evidence="1">
    <location>
        <begin position="93"/>
        <end position="120"/>
    </location>
</feature>
<dbReference type="AlphaFoldDB" id="A0A484I8S2"/>
<gene>
    <name evidence="2" type="ORF">NFRAN_0069</name>
</gene>
<sequence length="133" mass="15902">MSSLDEFSKTILVKTLLHDNKMKKEQRAFVEKGDIQNTLKYYTLRRQNFKKIAELSKTRHVDLTVQTFLNQQRGEMELELRIYQYQNELNLMIGEMLSKIDSLKQDLAVKEKRIERLEKILKKVRPDLSEIED</sequence>
<dbReference type="KEGG" id="nfn:NFRAN_0069"/>
<reference evidence="2 3" key="1">
    <citation type="submission" date="2019-02" db="EMBL/GenBank/DDBJ databases">
        <authorList>
            <person name="Lehtovirta-Morley E L."/>
        </authorList>
    </citation>
    <scope>NUCLEOTIDE SEQUENCE [LARGE SCALE GENOMIC DNA]</scope>
    <source>
        <strain evidence="2">NFRAN1</strain>
    </source>
</reference>
<protein>
    <submittedName>
        <fullName evidence="2">Uncharacterized protein</fullName>
    </submittedName>
</protein>
<dbReference type="GeneID" id="39419665"/>
<dbReference type="Proteomes" id="UP000294299">
    <property type="component" value="Chromosome NFRAN"/>
</dbReference>
<evidence type="ECO:0000313" key="3">
    <source>
        <dbReference type="Proteomes" id="UP000294299"/>
    </source>
</evidence>
<accession>A0A484I8S2</accession>
<organism evidence="2 3">
    <name type="scientific">Candidatus Nitrosocosmicus franklandianus</name>
    <dbReference type="NCBI Taxonomy" id="1798806"/>
    <lineage>
        <taxon>Archaea</taxon>
        <taxon>Nitrososphaerota</taxon>
        <taxon>Nitrososphaeria</taxon>
        <taxon>Nitrososphaerales</taxon>
        <taxon>Nitrososphaeraceae</taxon>
        <taxon>Candidatus Nitrosocosmicus</taxon>
    </lineage>
</organism>
<name>A0A484I8S2_9ARCH</name>